<dbReference type="Pfam" id="PF13183">
    <property type="entry name" value="Fer4_8"/>
    <property type="match status" value="1"/>
</dbReference>
<accession>A0ABW3JBF1</accession>
<dbReference type="PANTHER" id="PTHR47153">
    <property type="entry name" value="LACTATE UTILIZATION PROTEIN B"/>
    <property type="match status" value="1"/>
</dbReference>
<dbReference type="PROSITE" id="PS00198">
    <property type="entry name" value="4FE4S_FER_1"/>
    <property type="match status" value="1"/>
</dbReference>
<dbReference type="Gene3D" id="3.40.50.10420">
    <property type="entry name" value="NagB/RpiA/CoA transferase-like"/>
    <property type="match status" value="1"/>
</dbReference>
<dbReference type="Pfam" id="PF02589">
    <property type="entry name" value="LUD_dom"/>
    <property type="match status" value="1"/>
</dbReference>
<evidence type="ECO:0000259" key="8">
    <source>
        <dbReference type="PROSITE" id="PS51379"/>
    </source>
</evidence>
<keyword evidence="5" id="KW-0249">Electron transport</keyword>
<dbReference type="SUPFAM" id="SSF100950">
    <property type="entry name" value="NagB/RpiA/CoA transferase-like"/>
    <property type="match status" value="1"/>
</dbReference>
<evidence type="ECO:0000313" key="9">
    <source>
        <dbReference type="EMBL" id="MFD0987788.1"/>
    </source>
</evidence>
<sequence length="474" mass="52337">MMQVESSRFRERASEALLDPSLRAASEGLKRGFVAARAKRVAELPEYAAMRDAARDIRTHTLANLDFYLERYESAVKAQGGHVHWAADADEACAIIRDICRDANAKVVTKGKSMVSEEIGLNAVLEAEGCEVLETDAGEYIVQLAHEAPSHIVTPTIHKTVEEIADLFYERHRVYGFDKRETDAAALIAQVRHVMRQKYFAADVSLTGANFLVAETGSNVIVTNEGNGDLASMLAPVHVVTVGIEKIVPTLNDVSVLLRMLGRSALGMETTAYTTFMTGPKRAGDLDGPEEYHVVLIDNGRTKMLESEFRPMLRCIRCGACMNHCPVYHSAGGHAYGWVYPGPMGSVLTPMIAGLEEAGDLPNACTLNGRCQQVCPVDIPLPDLLRRLRHEQWEAGFTKQTVRWGIGLWAWLAARPRLYHGLTRLGVKMLGLLGHKRGRFRHLPFAGGWTATRDFPAPESETFLAAWSNQTKRS</sequence>
<keyword evidence="4" id="KW-0677">Repeat</keyword>
<keyword evidence="6" id="KW-0408">Iron</keyword>
<dbReference type="Proteomes" id="UP001597102">
    <property type="component" value="Unassembled WGS sequence"/>
</dbReference>
<keyword evidence="3" id="KW-0479">Metal-binding</keyword>
<dbReference type="Gene3D" id="1.10.1060.10">
    <property type="entry name" value="Alpha-helical ferredoxin"/>
    <property type="match status" value="1"/>
</dbReference>
<organism evidence="9 10">
    <name type="scientific">Methyloligella solikamskensis</name>
    <dbReference type="NCBI Taxonomy" id="1177756"/>
    <lineage>
        <taxon>Bacteria</taxon>
        <taxon>Pseudomonadati</taxon>
        <taxon>Pseudomonadota</taxon>
        <taxon>Alphaproteobacteria</taxon>
        <taxon>Hyphomicrobiales</taxon>
        <taxon>Hyphomicrobiaceae</taxon>
        <taxon>Methyloligella</taxon>
    </lineage>
</organism>
<evidence type="ECO:0000256" key="7">
    <source>
        <dbReference type="ARBA" id="ARBA00023014"/>
    </source>
</evidence>
<dbReference type="InterPro" id="IPR024185">
    <property type="entry name" value="FTHF_cligase-like_sf"/>
</dbReference>
<protein>
    <submittedName>
        <fullName evidence="9">LutB/LldF family L-lactate oxidation iron-sulfur protein</fullName>
    </submittedName>
</protein>
<proteinExistence type="predicted"/>
<dbReference type="InterPro" id="IPR003741">
    <property type="entry name" value="LUD_dom"/>
</dbReference>
<feature type="domain" description="4Fe-4S ferredoxin-type" evidence="8">
    <location>
        <begin position="305"/>
        <end position="327"/>
    </location>
</feature>
<comment type="caution">
    <text evidence="9">The sequence shown here is derived from an EMBL/GenBank/DDBJ whole genome shotgun (WGS) entry which is preliminary data.</text>
</comment>
<keyword evidence="10" id="KW-1185">Reference proteome</keyword>
<dbReference type="EMBL" id="JBHTJO010000001">
    <property type="protein sequence ID" value="MFD0987788.1"/>
    <property type="molecule type" value="Genomic_DNA"/>
</dbReference>
<dbReference type="PROSITE" id="PS51379">
    <property type="entry name" value="4FE4S_FER_2"/>
    <property type="match status" value="1"/>
</dbReference>
<evidence type="ECO:0000256" key="1">
    <source>
        <dbReference type="ARBA" id="ARBA00022448"/>
    </source>
</evidence>
<reference evidence="10" key="1">
    <citation type="journal article" date="2019" name="Int. J. Syst. Evol. Microbiol.">
        <title>The Global Catalogue of Microorganisms (GCM) 10K type strain sequencing project: providing services to taxonomists for standard genome sequencing and annotation.</title>
        <authorList>
            <consortium name="The Broad Institute Genomics Platform"/>
            <consortium name="The Broad Institute Genome Sequencing Center for Infectious Disease"/>
            <person name="Wu L."/>
            <person name="Ma J."/>
        </authorList>
    </citation>
    <scope>NUCLEOTIDE SEQUENCE [LARGE SCALE GENOMIC DNA]</scope>
    <source>
        <strain evidence="10">CCUG 61697</strain>
    </source>
</reference>
<dbReference type="InterPro" id="IPR004452">
    <property type="entry name" value="LutB/LldF"/>
</dbReference>
<keyword evidence="1" id="KW-0813">Transport</keyword>
<dbReference type="InterPro" id="IPR037171">
    <property type="entry name" value="NagB/RpiA_transferase-like"/>
</dbReference>
<dbReference type="RefSeq" id="WP_379090092.1">
    <property type="nucleotide sequence ID" value="NZ_JBHTJO010000001.1"/>
</dbReference>
<evidence type="ECO:0000256" key="6">
    <source>
        <dbReference type="ARBA" id="ARBA00023004"/>
    </source>
</evidence>
<dbReference type="InterPro" id="IPR017900">
    <property type="entry name" value="4Fe4S_Fe_S_CS"/>
</dbReference>
<dbReference type="InterPro" id="IPR009051">
    <property type="entry name" value="Helical_ferredxn"/>
</dbReference>
<evidence type="ECO:0000256" key="3">
    <source>
        <dbReference type="ARBA" id="ARBA00022723"/>
    </source>
</evidence>
<dbReference type="SUPFAM" id="SSF46548">
    <property type="entry name" value="alpha-helical ferredoxin"/>
    <property type="match status" value="1"/>
</dbReference>
<dbReference type="InterPro" id="IPR017896">
    <property type="entry name" value="4Fe4S_Fe-S-bd"/>
</dbReference>
<keyword evidence="2" id="KW-0004">4Fe-4S</keyword>
<gene>
    <name evidence="9" type="ORF">ACFQ2F_11845</name>
</gene>
<evidence type="ECO:0000313" key="10">
    <source>
        <dbReference type="Proteomes" id="UP001597102"/>
    </source>
</evidence>
<evidence type="ECO:0000256" key="5">
    <source>
        <dbReference type="ARBA" id="ARBA00022982"/>
    </source>
</evidence>
<dbReference type="PANTHER" id="PTHR47153:SF2">
    <property type="entry name" value="LACTATE UTILIZATION PROTEIN B"/>
    <property type="match status" value="1"/>
</dbReference>
<name>A0ABW3JBF1_9HYPH</name>
<dbReference type="NCBIfam" id="TIGR00273">
    <property type="entry name" value="LutB/LldF family L-lactate oxidation iron-sulfur protein"/>
    <property type="match status" value="1"/>
</dbReference>
<evidence type="ECO:0000256" key="4">
    <source>
        <dbReference type="ARBA" id="ARBA00022737"/>
    </source>
</evidence>
<evidence type="ECO:0000256" key="2">
    <source>
        <dbReference type="ARBA" id="ARBA00022485"/>
    </source>
</evidence>
<keyword evidence="7" id="KW-0411">Iron-sulfur</keyword>